<evidence type="ECO:0000259" key="1">
    <source>
        <dbReference type="PROSITE" id="PS51186"/>
    </source>
</evidence>
<proteinExistence type="predicted"/>
<comment type="caution">
    <text evidence="2">The sequence shown here is derived from an EMBL/GenBank/DDBJ whole genome shotgun (WGS) entry which is preliminary data.</text>
</comment>
<accession>A0A7M4DR58</accession>
<dbReference type="GO" id="GO:0016747">
    <property type="term" value="F:acyltransferase activity, transferring groups other than amino-acyl groups"/>
    <property type="evidence" value="ECO:0007669"/>
    <property type="project" value="InterPro"/>
</dbReference>
<dbReference type="PROSITE" id="PS51186">
    <property type="entry name" value="GNAT"/>
    <property type="match status" value="1"/>
</dbReference>
<dbReference type="Gene3D" id="3.40.630.30">
    <property type="match status" value="1"/>
</dbReference>
<protein>
    <recommendedName>
        <fullName evidence="1">N-acetyltransferase domain-containing protein</fullName>
    </recommendedName>
</protein>
<dbReference type="InterPro" id="IPR000182">
    <property type="entry name" value="GNAT_dom"/>
</dbReference>
<dbReference type="InterPro" id="IPR016181">
    <property type="entry name" value="Acyl_CoA_acyltransferase"/>
</dbReference>
<dbReference type="AlphaFoldDB" id="A0A7M4DR58"/>
<evidence type="ECO:0000313" key="2">
    <source>
        <dbReference type="EMBL" id="VZO39952.1"/>
    </source>
</evidence>
<dbReference type="Proteomes" id="UP000419743">
    <property type="component" value="Unassembled WGS sequence"/>
</dbReference>
<gene>
    <name evidence="2" type="ORF">HALOF300_04650</name>
</gene>
<keyword evidence="3" id="KW-1185">Reference proteome</keyword>
<evidence type="ECO:0000313" key="3">
    <source>
        <dbReference type="Proteomes" id="UP000419743"/>
    </source>
</evidence>
<sequence>MSEPTLSLRDWRDGDEVTVADALGPAGSPQSALSRALLGPATQRPWRRTVVAEADGAVVGAAAVSESSLHPDRLWLYAEVVPGNRRQGVGTALVGALREEVPPSGTSGLRTRYPVTQDGASEDFAAAPFAASIGLVPIQRSRLVVISPESLAVPPFGPTGPTLEDLATGSVELTKVVAAFYDAVHASWDRSEMTLGRAQDHLLAPATGARGAVVLRDRPKDAGGRILSFAVSYDPPVTDTAEPQDAPTEVLLGYDTDLDPARARGAVHNLLAMLAARYPVQVEVDDAMEPLAAVVTGLLNAGSATIGAETEIAATPA</sequence>
<dbReference type="EMBL" id="CACRYJ010000066">
    <property type="protein sequence ID" value="VZO39952.1"/>
    <property type="molecule type" value="Genomic_DNA"/>
</dbReference>
<feature type="domain" description="N-acetyltransferase" evidence="1">
    <location>
        <begin position="6"/>
        <end position="154"/>
    </location>
</feature>
<dbReference type="SUPFAM" id="SSF55729">
    <property type="entry name" value="Acyl-CoA N-acyltransferases (Nat)"/>
    <property type="match status" value="1"/>
</dbReference>
<dbReference type="RefSeq" id="WP_156743242.1">
    <property type="nucleotide sequence ID" value="NZ_CACRYJ010000066.1"/>
</dbReference>
<name>A0A7M4DR58_9MICO</name>
<reference evidence="2 3" key="1">
    <citation type="submission" date="2019-11" db="EMBL/GenBank/DDBJ databases">
        <authorList>
            <person name="Criscuolo A."/>
        </authorList>
    </citation>
    <scope>NUCLEOTIDE SEQUENCE [LARGE SCALE GENOMIC DNA]</scope>
    <source>
        <strain evidence="2">CIP111667</strain>
    </source>
</reference>
<organism evidence="2 3">
    <name type="scientific">Occultella aeris</name>
    <dbReference type="NCBI Taxonomy" id="2761496"/>
    <lineage>
        <taxon>Bacteria</taxon>
        <taxon>Bacillati</taxon>
        <taxon>Actinomycetota</taxon>
        <taxon>Actinomycetes</taxon>
        <taxon>Micrococcales</taxon>
        <taxon>Ruaniaceae</taxon>
        <taxon>Occultella</taxon>
    </lineage>
</organism>